<dbReference type="GO" id="GO:0005829">
    <property type="term" value="C:cytosol"/>
    <property type="evidence" value="ECO:0007669"/>
    <property type="project" value="TreeGrafter"/>
</dbReference>
<dbReference type="InterPro" id="IPR000595">
    <property type="entry name" value="cNMP-bd_dom"/>
</dbReference>
<dbReference type="InterPro" id="IPR036388">
    <property type="entry name" value="WH-like_DNA-bd_sf"/>
</dbReference>
<dbReference type="Pfam" id="PF13545">
    <property type="entry name" value="HTH_Crp_2"/>
    <property type="match status" value="1"/>
</dbReference>
<dbReference type="PROSITE" id="PS50042">
    <property type="entry name" value="CNMP_BINDING_3"/>
    <property type="match status" value="1"/>
</dbReference>
<dbReference type="InterPro" id="IPR050397">
    <property type="entry name" value="Env_Response_Regulators"/>
</dbReference>
<dbReference type="PANTHER" id="PTHR24567:SF26">
    <property type="entry name" value="REGULATORY PROTEIN YEIL"/>
    <property type="match status" value="1"/>
</dbReference>
<keyword evidence="1" id="KW-0805">Transcription regulation</keyword>
<evidence type="ECO:0000256" key="3">
    <source>
        <dbReference type="ARBA" id="ARBA00023163"/>
    </source>
</evidence>
<protein>
    <submittedName>
        <fullName evidence="6">CRP-like cAMP-binding protein</fullName>
    </submittedName>
</protein>
<evidence type="ECO:0000313" key="7">
    <source>
        <dbReference type="Proteomes" id="UP000541136"/>
    </source>
</evidence>
<dbReference type="InterPro" id="IPR036390">
    <property type="entry name" value="WH_DNA-bd_sf"/>
</dbReference>
<dbReference type="Gene3D" id="1.10.10.10">
    <property type="entry name" value="Winged helix-like DNA-binding domain superfamily/Winged helix DNA-binding domain"/>
    <property type="match status" value="1"/>
</dbReference>
<feature type="domain" description="HTH crp-type" evidence="5">
    <location>
        <begin position="144"/>
        <end position="212"/>
    </location>
</feature>
<dbReference type="SMART" id="SM00100">
    <property type="entry name" value="cNMP"/>
    <property type="match status" value="1"/>
</dbReference>
<proteinExistence type="predicted"/>
<evidence type="ECO:0000259" key="4">
    <source>
        <dbReference type="PROSITE" id="PS50042"/>
    </source>
</evidence>
<evidence type="ECO:0000256" key="2">
    <source>
        <dbReference type="ARBA" id="ARBA00023125"/>
    </source>
</evidence>
<dbReference type="RefSeq" id="WP_151024971.1">
    <property type="nucleotide sequence ID" value="NZ_JACHIB010000029.1"/>
</dbReference>
<dbReference type="AlphaFoldDB" id="A0A7W9TSA1"/>
<dbReference type="Pfam" id="PF00027">
    <property type="entry name" value="cNMP_binding"/>
    <property type="match status" value="1"/>
</dbReference>
<keyword evidence="3" id="KW-0804">Transcription</keyword>
<dbReference type="InterPro" id="IPR014710">
    <property type="entry name" value="RmlC-like_jellyroll"/>
</dbReference>
<dbReference type="CDD" id="cd00038">
    <property type="entry name" value="CAP_ED"/>
    <property type="match status" value="1"/>
</dbReference>
<reference evidence="6 7" key="1">
    <citation type="submission" date="2020-08" db="EMBL/GenBank/DDBJ databases">
        <title>Genomic Encyclopedia of Type Strains, Phase IV (KMG-IV): sequencing the most valuable type-strain genomes for metagenomic binning, comparative biology and taxonomic classification.</title>
        <authorList>
            <person name="Goeker M."/>
        </authorList>
    </citation>
    <scope>NUCLEOTIDE SEQUENCE [LARGE SCALE GENOMIC DNA]</scope>
    <source>
        <strain evidence="6 7">DSM 12141</strain>
    </source>
</reference>
<dbReference type="PANTHER" id="PTHR24567">
    <property type="entry name" value="CRP FAMILY TRANSCRIPTIONAL REGULATORY PROTEIN"/>
    <property type="match status" value="1"/>
</dbReference>
<accession>A0A7W9TSA1</accession>
<keyword evidence="2" id="KW-0238">DNA-binding</keyword>
<dbReference type="EMBL" id="JACHIB010000029">
    <property type="protein sequence ID" value="MBB6085501.1"/>
    <property type="molecule type" value="Genomic_DNA"/>
</dbReference>
<dbReference type="GO" id="GO:0003700">
    <property type="term" value="F:DNA-binding transcription factor activity"/>
    <property type="evidence" value="ECO:0007669"/>
    <property type="project" value="TreeGrafter"/>
</dbReference>
<evidence type="ECO:0000259" key="5">
    <source>
        <dbReference type="PROSITE" id="PS51063"/>
    </source>
</evidence>
<dbReference type="InterPro" id="IPR012318">
    <property type="entry name" value="HTH_CRP"/>
</dbReference>
<sequence>MRDLLSQVPLFNELPPQDLEPIARGTSEISAVRGDIIFRRGDPCVGFHVVVYGQVKLLFVSNSGVERVVRLIGPGDGFGEALMFMGQDYIVTAEALRDTLLLHVGRDALFDQLDRNPGMARKMLAGLSRRLYSLMGDVEAYTLHTGAQRLITYLLREWRGEVGQPFRIEISKAVVASRLNLTPEHFSRILRDLSDRRLIRVRGREYTILDPNGLKSYKG</sequence>
<dbReference type="SMART" id="SM00419">
    <property type="entry name" value="HTH_CRP"/>
    <property type="match status" value="1"/>
</dbReference>
<feature type="domain" description="Cyclic nucleotide-binding" evidence="4">
    <location>
        <begin position="10"/>
        <end position="130"/>
    </location>
</feature>
<comment type="caution">
    <text evidence="6">The sequence shown here is derived from an EMBL/GenBank/DDBJ whole genome shotgun (WGS) entry which is preliminary data.</text>
</comment>
<name>A0A7W9TSA1_CASDE</name>
<dbReference type="PROSITE" id="PS51063">
    <property type="entry name" value="HTH_CRP_2"/>
    <property type="match status" value="1"/>
</dbReference>
<gene>
    <name evidence="6" type="ORF">HNR28_003562</name>
</gene>
<dbReference type="SUPFAM" id="SSF51206">
    <property type="entry name" value="cAMP-binding domain-like"/>
    <property type="match status" value="1"/>
</dbReference>
<dbReference type="SUPFAM" id="SSF46785">
    <property type="entry name" value="Winged helix' DNA-binding domain"/>
    <property type="match status" value="1"/>
</dbReference>
<organism evidence="6 7">
    <name type="scientific">Castellaniella defragrans</name>
    <name type="common">Alcaligenes defragrans</name>
    <dbReference type="NCBI Taxonomy" id="75697"/>
    <lineage>
        <taxon>Bacteria</taxon>
        <taxon>Pseudomonadati</taxon>
        <taxon>Pseudomonadota</taxon>
        <taxon>Betaproteobacteria</taxon>
        <taxon>Burkholderiales</taxon>
        <taxon>Alcaligenaceae</taxon>
        <taxon>Castellaniella</taxon>
    </lineage>
</organism>
<dbReference type="Proteomes" id="UP000541136">
    <property type="component" value="Unassembled WGS sequence"/>
</dbReference>
<dbReference type="GO" id="GO:0003677">
    <property type="term" value="F:DNA binding"/>
    <property type="evidence" value="ECO:0007669"/>
    <property type="project" value="UniProtKB-KW"/>
</dbReference>
<evidence type="ECO:0000256" key="1">
    <source>
        <dbReference type="ARBA" id="ARBA00023015"/>
    </source>
</evidence>
<dbReference type="Gene3D" id="2.60.120.10">
    <property type="entry name" value="Jelly Rolls"/>
    <property type="match status" value="1"/>
</dbReference>
<dbReference type="InterPro" id="IPR018490">
    <property type="entry name" value="cNMP-bd_dom_sf"/>
</dbReference>
<evidence type="ECO:0000313" key="6">
    <source>
        <dbReference type="EMBL" id="MBB6085501.1"/>
    </source>
</evidence>